<sequence>MPVLDQKHSSYNAEAAMGSKYIVLLVQKPGSHANEHGVYVWDLAGQEAGHKLNTHVDSLRIESMRGNWLVLCETHKSRSAAYVYSLRKQMEPIFIKEKCHTFDVVYHNDIGPVIHGITIIHGRIERQSWEVKSFCLIKKDTVTENLTHRVGTIAHSRSKVLTENTGTIWNMNDADKQCMVVYNLQETPQYSAIRLGSGSSVLCPRQNHIIQTDRQYWRVTSFDETELSYTPHTSTLCYLGVALDRFWVGSTDSGTFFVSDTTSGTNSFSIEEHKGGECAMSDYGLVCAAGDTLWVYHMNAVATAEY</sequence>
<dbReference type="AlphaFoldDB" id="A0A4P9XGL7"/>
<evidence type="ECO:0000313" key="1">
    <source>
        <dbReference type="EMBL" id="RKP04762.1"/>
    </source>
</evidence>
<dbReference type="SUPFAM" id="SSF82171">
    <property type="entry name" value="DPP6 N-terminal domain-like"/>
    <property type="match status" value="1"/>
</dbReference>
<dbReference type="EMBL" id="KZ993472">
    <property type="protein sequence ID" value="RKP04762.1"/>
    <property type="molecule type" value="Genomic_DNA"/>
</dbReference>
<evidence type="ECO:0000313" key="2">
    <source>
        <dbReference type="Proteomes" id="UP000271241"/>
    </source>
</evidence>
<proteinExistence type="predicted"/>
<gene>
    <name evidence="1" type="ORF">THASP1DRAFT_33434</name>
</gene>
<reference evidence="2" key="1">
    <citation type="journal article" date="2018" name="Nat. Microbiol.">
        <title>Leveraging single-cell genomics to expand the fungal tree of life.</title>
        <authorList>
            <person name="Ahrendt S.R."/>
            <person name="Quandt C.A."/>
            <person name="Ciobanu D."/>
            <person name="Clum A."/>
            <person name="Salamov A."/>
            <person name="Andreopoulos B."/>
            <person name="Cheng J.F."/>
            <person name="Woyke T."/>
            <person name="Pelin A."/>
            <person name="Henrissat B."/>
            <person name="Reynolds N.K."/>
            <person name="Benny G.L."/>
            <person name="Smith M.E."/>
            <person name="James T.Y."/>
            <person name="Grigoriev I.V."/>
        </authorList>
    </citation>
    <scope>NUCLEOTIDE SEQUENCE [LARGE SCALE GENOMIC DNA]</scope>
    <source>
        <strain evidence="2">RSA 1356</strain>
    </source>
</reference>
<accession>A0A4P9XGL7</accession>
<keyword evidence="2" id="KW-1185">Reference proteome</keyword>
<dbReference type="Proteomes" id="UP000271241">
    <property type="component" value="Unassembled WGS sequence"/>
</dbReference>
<name>A0A4P9XGL7_9FUNG</name>
<organism evidence="1 2">
    <name type="scientific">Thamnocephalis sphaerospora</name>
    <dbReference type="NCBI Taxonomy" id="78915"/>
    <lineage>
        <taxon>Eukaryota</taxon>
        <taxon>Fungi</taxon>
        <taxon>Fungi incertae sedis</taxon>
        <taxon>Zoopagomycota</taxon>
        <taxon>Zoopagomycotina</taxon>
        <taxon>Zoopagomycetes</taxon>
        <taxon>Zoopagales</taxon>
        <taxon>Sigmoideomycetaceae</taxon>
        <taxon>Thamnocephalis</taxon>
    </lineage>
</organism>
<protein>
    <submittedName>
        <fullName evidence="1">Uncharacterized protein</fullName>
    </submittedName>
</protein>